<dbReference type="OMA" id="DICCGVQ"/>
<dbReference type="FunFam" id="1.10.10.10:FF:000001">
    <property type="entry name" value="LysR family transcriptional regulator"/>
    <property type="match status" value="1"/>
</dbReference>
<name>A0A0E7USC5_BORPT</name>
<gene>
    <name evidence="5" type="primary">cynR_5</name>
    <name evidence="5" type="ORF">NCTC10911_00946</name>
</gene>
<keyword evidence="2" id="KW-0805">Transcription regulation</keyword>
<dbReference type="PANTHER" id="PTHR30419">
    <property type="entry name" value="HTH-TYPE TRANSCRIPTIONAL REGULATOR YBHD"/>
    <property type="match status" value="1"/>
</dbReference>
<dbReference type="RefSeq" id="WP_010931491.1">
    <property type="nucleotide sequence ID" value="NZ_AP024746.1"/>
</dbReference>
<keyword evidence="3" id="KW-0238">DNA-binding</keyword>
<dbReference type="GeneID" id="69600538"/>
<dbReference type="InterPro" id="IPR036388">
    <property type="entry name" value="WH-like_DNA-bd_sf"/>
</dbReference>
<accession>A0A0E7USC5</accession>
<dbReference type="Gene3D" id="1.10.10.10">
    <property type="entry name" value="Winged helix-like DNA-binding domain superfamily/Winged helix DNA-binding domain"/>
    <property type="match status" value="1"/>
</dbReference>
<proteinExistence type="inferred from homology"/>
<evidence type="ECO:0000256" key="3">
    <source>
        <dbReference type="ARBA" id="ARBA00023125"/>
    </source>
</evidence>
<dbReference type="PANTHER" id="PTHR30419:SF8">
    <property type="entry name" value="NITROGEN ASSIMILATION TRANSCRIPTIONAL ACTIVATOR-RELATED"/>
    <property type="match status" value="1"/>
</dbReference>
<dbReference type="SUPFAM" id="SSF53850">
    <property type="entry name" value="Periplasmic binding protein-like II"/>
    <property type="match status" value="1"/>
</dbReference>
<comment type="similarity">
    <text evidence="1">Belongs to the LysR transcriptional regulatory family.</text>
</comment>
<dbReference type="InterPro" id="IPR050950">
    <property type="entry name" value="HTH-type_LysR_regulators"/>
</dbReference>
<evidence type="ECO:0000256" key="2">
    <source>
        <dbReference type="ARBA" id="ARBA00023015"/>
    </source>
</evidence>
<keyword evidence="4" id="KW-0804">Transcription</keyword>
<dbReference type="Pfam" id="PF00126">
    <property type="entry name" value="HTH_1"/>
    <property type="match status" value="1"/>
</dbReference>
<dbReference type="InterPro" id="IPR036390">
    <property type="entry name" value="WH_DNA-bd_sf"/>
</dbReference>
<dbReference type="GO" id="GO:0005829">
    <property type="term" value="C:cytosol"/>
    <property type="evidence" value="ECO:0007669"/>
    <property type="project" value="TreeGrafter"/>
</dbReference>
<dbReference type="InterPro" id="IPR000847">
    <property type="entry name" value="LysR_HTH_N"/>
</dbReference>
<dbReference type="GO" id="GO:0003700">
    <property type="term" value="F:DNA-binding transcription factor activity"/>
    <property type="evidence" value="ECO:0007669"/>
    <property type="project" value="InterPro"/>
</dbReference>
<reference evidence="5 6" key="1">
    <citation type="submission" date="2018-06" db="EMBL/GenBank/DDBJ databases">
        <authorList>
            <consortium name="Pathogen Informatics"/>
            <person name="Doyle S."/>
        </authorList>
    </citation>
    <scope>NUCLEOTIDE SEQUENCE [LARGE SCALE GENOMIC DNA]</scope>
    <source>
        <strain evidence="5 6">NCTC10911</strain>
    </source>
</reference>
<evidence type="ECO:0000256" key="1">
    <source>
        <dbReference type="ARBA" id="ARBA00009437"/>
    </source>
</evidence>
<organism evidence="5 6">
    <name type="scientific">Bordetella pertussis</name>
    <dbReference type="NCBI Taxonomy" id="520"/>
    <lineage>
        <taxon>Bacteria</taxon>
        <taxon>Pseudomonadati</taxon>
        <taxon>Pseudomonadota</taxon>
        <taxon>Betaproteobacteria</taxon>
        <taxon>Burkholderiales</taxon>
        <taxon>Alcaligenaceae</taxon>
        <taxon>Bordetella</taxon>
    </lineage>
</organism>
<dbReference type="Pfam" id="PF03466">
    <property type="entry name" value="LysR_substrate"/>
    <property type="match status" value="1"/>
</dbReference>
<dbReference type="PROSITE" id="PS50931">
    <property type="entry name" value="HTH_LYSR"/>
    <property type="match status" value="1"/>
</dbReference>
<dbReference type="Proteomes" id="UP000255014">
    <property type="component" value="Unassembled WGS sequence"/>
</dbReference>
<dbReference type="GO" id="GO:0003677">
    <property type="term" value="F:DNA binding"/>
    <property type="evidence" value="ECO:0007669"/>
    <property type="project" value="UniProtKB-KW"/>
</dbReference>
<dbReference type="AlphaFoldDB" id="A0A0E7USC5"/>
<sequence length="313" mass="34753">MLNTALRYFLEVVDAGSLTLAAQKLHVAPSAVSRMVRKLEGEHQAQLFERHARGMVLTEAGQLLKAYARRASLDAERARAEIRELSQIGQKLIRVSANQAFGRELLPRVIGEFREIEPTVRFELNILQSSEINRRVREGEDDIGLSYNLAPPQDVHVQYARRMPLFAVMAPQHPLAGRDMLSMQDIGDYPVVLMGPGSTNRFFIDLCCMHEKIELNIAMTCNNQGAIQTCCQQWGAISFSGDLTVMTPTERGELVSIPMANSELHQRIMHIQTMADRQLPASVGRFVQALASRINASYADPAWLAAGRGSGAL</sequence>
<dbReference type="EMBL" id="UFTT01000002">
    <property type="protein sequence ID" value="SUV63933.1"/>
    <property type="molecule type" value="Genomic_DNA"/>
</dbReference>
<dbReference type="Gene3D" id="3.40.190.290">
    <property type="match status" value="1"/>
</dbReference>
<dbReference type="InterPro" id="IPR005119">
    <property type="entry name" value="LysR_subst-bd"/>
</dbReference>
<evidence type="ECO:0000313" key="6">
    <source>
        <dbReference type="Proteomes" id="UP000255014"/>
    </source>
</evidence>
<protein>
    <submittedName>
        <fullName evidence="5">Cyn operon transcriptional activator</fullName>
    </submittedName>
</protein>
<evidence type="ECO:0000256" key="4">
    <source>
        <dbReference type="ARBA" id="ARBA00023163"/>
    </source>
</evidence>
<dbReference type="SUPFAM" id="SSF46785">
    <property type="entry name" value="Winged helix' DNA-binding domain"/>
    <property type="match status" value="1"/>
</dbReference>
<evidence type="ECO:0000313" key="5">
    <source>
        <dbReference type="EMBL" id="SUV63933.1"/>
    </source>
</evidence>